<proteinExistence type="predicted"/>
<evidence type="ECO:0000256" key="2">
    <source>
        <dbReference type="ARBA" id="ARBA00022801"/>
    </source>
</evidence>
<dbReference type="InterPro" id="IPR033120">
    <property type="entry name" value="HOTDOG_ACOT"/>
</dbReference>
<evidence type="ECO:0000256" key="3">
    <source>
        <dbReference type="ARBA" id="ARBA00022946"/>
    </source>
</evidence>
<sequence length="344" mass="39920">MRPLDTSIERTLPFSSDKKLRKKFMIVDKDIPGNIRWGRLLEELDKLAEDIALDYVHQFEPEARVVTAAVDDIALHVPADITKDVYLRARINYVGRTSMEVGIRVDQDKKAEHSLAACYFTMVARVGEGKKAKSLPIPPLDYESDLEKERYEAAIERRKSYRKQMDALEEPPSKEEFQHLRELHQAQEAEDFKGLLAGNLIRSNMERMYPDHENVPKKIFGGYVIRRAFELSLMHAEEIAPHRPVFVRVNRINFLQPIRIGDKLDFTSRIVYTGDTSISIEIDIERTSMDKITKALSNTCVFTFVNVDENMEPQPVPKVYPTTYAEDERYLKAHRRRKEHLDTI</sequence>
<organism evidence="6 7">
    <name type="scientific">Fodinibius salicampi</name>
    <dbReference type="NCBI Taxonomy" id="1920655"/>
    <lineage>
        <taxon>Bacteria</taxon>
        <taxon>Pseudomonadati</taxon>
        <taxon>Balneolota</taxon>
        <taxon>Balneolia</taxon>
        <taxon>Balneolales</taxon>
        <taxon>Balneolaceae</taxon>
        <taxon>Fodinibius</taxon>
    </lineage>
</organism>
<keyword evidence="7" id="KW-1185">Reference proteome</keyword>
<name>A0ABT3PXH3_9BACT</name>
<accession>A0ABT3PXH3</accession>
<dbReference type="Pfam" id="PF03061">
    <property type="entry name" value="4HBT"/>
    <property type="match status" value="2"/>
</dbReference>
<reference evidence="6 7" key="1">
    <citation type="submission" date="2021-11" db="EMBL/GenBank/DDBJ databases">
        <title>Aliifidinibius sp. nov., a new bacterium isolated from saline soil.</title>
        <authorList>
            <person name="Galisteo C."/>
            <person name="De La Haba R."/>
            <person name="Sanchez-Porro C."/>
            <person name="Ventosa A."/>
        </authorList>
    </citation>
    <scope>NUCLEOTIDE SEQUENCE [LARGE SCALE GENOMIC DNA]</scope>
    <source>
        <strain evidence="6 7">KACC 190600</strain>
    </source>
</reference>
<dbReference type="SUPFAM" id="SSF54637">
    <property type="entry name" value="Thioesterase/thiol ester dehydrase-isomerase"/>
    <property type="match status" value="2"/>
</dbReference>
<keyword evidence="2 4" id="KW-0378">Hydrolase</keyword>
<dbReference type="RefSeq" id="WP_265788622.1">
    <property type="nucleotide sequence ID" value="NZ_BAABRS010000001.1"/>
</dbReference>
<dbReference type="Gene3D" id="3.10.129.10">
    <property type="entry name" value="Hotdog Thioesterase"/>
    <property type="match status" value="2"/>
</dbReference>
<feature type="domain" description="HotDog ACOT-type" evidence="5">
    <location>
        <begin position="14"/>
        <end position="128"/>
    </location>
</feature>
<evidence type="ECO:0000256" key="4">
    <source>
        <dbReference type="PROSITE-ProRule" id="PRU01106"/>
    </source>
</evidence>
<dbReference type="PROSITE" id="PS51770">
    <property type="entry name" value="HOTDOG_ACOT"/>
    <property type="match status" value="2"/>
</dbReference>
<dbReference type="InterPro" id="IPR029069">
    <property type="entry name" value="HotDog_dom_sf"/>
</dbReference>
<dbReference type="Proteomes" id="UP001207337">
    <property type="component" value="Unassembled WGS sequence"/>
</dbReference>
<protein>
    <recommendedName>
        <fullName evidence="5">HotDog ACOT-type domain-containing protein</fullName>
    </recommendedName>
</protein>
<dbReference type="CDD" id="cd03442">
    <property type="entry name" value="BFIT_BACH"/>
    <property type="match status" value="2"/>
</dbReference>
<dbReference type="PANTHER" id="PTHR12655">
    <property type="entry name" value="ACYL-COA THIOESTERASE"/>
    <property type="match status" value="1"/>
</dbReference>
<evidence type="ECO:0000313" key="7">
    <source>
        <dbReference type="Proteomes" id="UP001207337"/>
    </source>
</evidence>
<keyword evidence="1" id="KW-0677">Repeat</keyword>
<feature type="domain" description="HotDog ACOT-type" evidence="5">
    <location>
        <begin position="198"/>
        <end position="310"/>
    </location>
</feature>
<evidence type="ECO:0000313" key="6">
    <source>
        <dbReference type="EMBL" id="MCW9712564.1"/>
    </source>
</evidence>
<dbReference type="EMBL" id="JAJNDC010000001">
    <property type="protein sequence ID" value="MCW9712564.1"/>
    <property type="molecule type" value="Genomic_DNA"/>
</dbReference>
<keyword evidence="3" id="KW-0809">Transit peptide</keyword>
<dbReference type="InterPro" id="IPR006683">
    <property type="entry name" value="Thioestr_dom"/>
</dbReference>
<gene>
    <name evidence="6" type="ORF">LQ318_06585</name>
</gene>
<dbReference type="PANTHER" id="PTHR12655:SF0">
    <property type="entry name" value="ACYL-COENZYME A THIOESTERASE 9, MITOCHONDRIAL"/>
    <property type="match status" value="1"/>
</dbReference>
<comment type="caution">
    <text evidence="6">The sequence shown here is derived from an EMBL/GenBank/DDBJ whole genome shotgun (WGS) entry which is preliminary data.</text>
</comment>
<evidence type="ECO:0000259" key="5">
    <source>
        <dbReference type="PROSITE" id="PS51770"/>
    </source>
</evidence>
<evidence type="ECO:0000256" key="1">
    <source>
        <dbReference type="ARBA" id="ARBA00022737"/>
    </source>
</evidence>